<proteinExistence type="inferred from homology"/>
<organism evidence="7 8">
    <name type="scientific">Chlamydia pecorum (strain ATCC VR-628 / DSM 29919 / E58)</name>
    <name type="common">Chlamydophila pecorum</name>
    <dbReference type="NCBI Taxonomy" id="331635"/>
    <lineage>
        <taxon>Bacteria</taxon>
        <taxon>Pseudomonadati</taxon>
        <taxon>Chlamydiota</taxon>
        <taxon>Chlamydiia</taxon>
        <taxon>Chlamydiales</taxon>
        <taxon>Chlamydiaceae</taxon>
        <taxon>Chlamydia/Chlamydophila group</taxon>
        <taxon>Chlamydia</taxon>
    </lineage>
</organism>
<dbReference type="InterPro" id="IPR036870">
    <property type="entry name" value="Ribosomal_bS18_sf"/>
</dbReference>
<keyword evidence="3 5" id="KW-0687">Ribonucleoprotein</keyword>
<dbReference type="Proteomes" id="UP000008305">
    <property type="component" value="Chromosome"/>
</dbReference>
<sequence length="82" mass="9497">MNRPVHANEQRRKRFNKKCPFVSAGWKTIDYKDVETLKKFITERGKILPRRITGVSSRFQGILAQAIKRARLLGLLPFVGED</sequence>
<keyword evidence="2 5" id="KW-0689">Ribosomal protein</keyword>
<keyword evidence="5" id="KW-0699">rRNA-binding</keyword>
<dbReference type="KEGG" id="cpm:G5S_0084"/>
<protein>
    <recommendedName>
        <fullName evidence="4 5">Small ribosomal subunit protein bS18</fullName>
    </recommendedName>
</protein>
<reference evidence="7 8" key="1">
    <citation type="journal article" date="2011" name="J. Bacteriol.">
        <title>Genome sequence of the obligate intracellular animal pathogen Chlamydia pecorum E58.</title>
        <authorList>
            <person name="Mojica S."/>
            <person name="Huot Creasy H."/>
            <person name="Daugherty S."/>
            <person name="Read T.D."/>
            <person name="Kim T."/>
            <person name="Kaltenboeck B."/>
            <person name="Bavoil P."/>
            <person name="Myers G.S."/>
        </authorList>
    </citation>
    <scope>NUCLEOTIDE SEQUENCE [LARGE SCALE GENOMIC DNA]</scope>
    <source>
        <strain evidence="7 8">E58</strain>
    </source>
</reference>
<evidence type="ECO:0000256" key="5">
    <source>
        <dbReference type="HAMAP-Rule" id="MF_00270"/>
    </source>
</evidence>
<comment type="function">
    <text evidence="5">Binds as a heterodimer with protein bS6 to the central domain of the 16S rRNA, where it helps stabilize the platform of the 30S subunit.</text>
</comment>
<dbReference type="EMBL" id="CP002608">
    <property type="protein sequence ID" value="AEB41114.1"/>
    <property type="molecule type" value="Genomic_DNA"/>
</dbReference>
<dbReference type="GO" id="GO:0006412">
    <property type="term" value="P:translation"/>
    <property type="evidence" value="ECO:0007669"/>
    <property type="project" value="UniProtKB-UniRule"/>
</dbReference>
<dbReference type="GeneID" id="99718145"/>
<dbReference type="PRINTS" id="PR00974">
    <property type="entry name" value="RIBOSOMALS18"/>
</dbReference>
<comment type="similarity">
    <text evidence="1 5 6">Belongs to the bacterial ribosomal protein bS18 family.</text>
</comment>
<keyword evidence="5" id="KW-0694">RNA-binding</keyword>
<evidence type="ECO:0000313" key="7">
    <source>
        <dbReference type="EMBL" id="AEB41114.1"/>
    </source>
</evidence>
<keyword evidence="8" id="KW-1185">Reference proteome</keyword>
<accession>A0AA34WHI1</accession>
<name>A0AA34WHI1_CHLPE</name>
<dbReference type="GO" id="GO:0022627">
    <property type="term" value="C:cytosolic small ribosomal subunit"/>
    <property type="evidence" value="ECO:0007669"/>
    <property type="project" value="TreeGrafter"/>
</dbReference>
<dbReference type="PANTHER" id="PTHR13479:SF40">
    <property type="entry name" value="SMALL RIBOSOMAL SUBUNIT PROTEIN BS18M"/>
    <property type="match status" value="1"/>
</dbReference>
<evidence type="ECO:0000256" key="1">
    <source>
        <dbReference type="ARBA" id="ARBA00005589"/>
    </source>
</evidence>
<dbReference type="InterPro" id="IPR001648">
    <property type="entry name" value="Ribosomal_bS18"/>
</dbReference>
<dbReference type="InterPro" id="IPR018275">
    <property type="entry name" value="Ribosomal_bS18_CS"/>
</dbReference>
<dbReference type="Gene3D" id="4.10.640.10">
    <property type="entry name" value="Ribosomal protein S18"/>
    <property type="match status" value="1"/>
</dbReference>
<gene>
    <name evidence="5 7" type="primary">rpsR</name>
    <name evidence="7" type="ordered locus">G5S_0084</name>
</gene>
<dbReference type="GO" id="GO:0070181">
    <property type="term" value="F:small ribosomal subunit rRNA binding"/>
    <property type="evidence" value="ECO:0007669"/>
    <property type="project" value="TreeGrafter"/>
</dbReference>
<evidence type="ECO:0000256" key="4">
    <source>
        <dbReference type="ARBA" id="ARBA00035141"/>
    </source>
</evidence>
<dbReference type="Pfam" id="PF01084">
    <property type="entry name" value="Ribosomal_S18"/>
    <property type="match status" value="1"/>
</dbReference>
<dbReference type="GO" id="GO:0003735">
    <property type="term" value="F:structural constituent of ribosome"/>
    <property type="evidence" value="ECO:0007669"/>
    <property type="project" value="InterPro"/>
</dbReference>
<dbReference type="HAMAP" id="MF_00270">
    <property type="entry name" value="Ribosomal_bS18"/>
    <property type="match status" value="1"/>
</dbReference>
<dbReference type="PROSITE" id="PS00057">
    <property type="entry name" value="RIBOSOMAL_S18"/>
    <property type="match status" value="1"/>
</dbReference>
<comment type="subunit">
    <text evidence="5">Part of the 30S ribosomal subunit. Forms a tight heterodimer with protein bS6.</text>
</comment>
<dbReference type="PANTHER" id="PTHR13479">
    <property type="entry name" value="30S RIBOSOMAL PROTEIN S18"/>
    <property type="match status" value="1"/>
</dbReference>
<dbReference type="SUPFAM" id="SSF46911">
    <property type="entry name" value="Ribosomal protein S18"/>
    <property type="match status" value="1"/>
</dbReference>
<evidence type="ECO:0000256" key="2">
    <source>
        <dbReference type="ARBA" id="ARBA00022980"/>
    </source>
</evidence>
<dbReference type="RefSeq" id="WP_013712193.1">
    <property type="nucleotide sequence ID" value="NC_015408.1"/>
</dbReference>
<dbReference type="NCBIfam" id="TIGR00165">
    <property type="entry name" value="S18"/>
    <property type="match status" value="1"/>
</dbReference>
<evidence type="ECO:0000256" key="6">
    <source>
        <dbReference type="RuleBase" id="RU003910"/>
    </source>
</evidence>
<dbReference type="AlphaFoldDB" id="A0AA34WHI1"/>
<evidence type="ECO:0000313" key="8">
    <source>
        <dbReference type="Proteomes" id="UP000008305"/>
    </source>
</evidence>
<evidence type="ECO:0000256" key="3">
    <source>
        <dbReference type="ARBA" id="ARBA00023274"/>
    </source>
</evidence>